<dbReference type="EMBL" id="HG994367">
    <property type="protein sequence ID" value="CAF1704617.1"/>
    <property type="molecule type" value="Genomic_DNA"/>
</dbReference>
<name>A0A816ICP4_BRANA</name>
<gene>
    <name evidence="1" type="ORF">DARMORV10_C03P47680.1</name>
</gene>
<evidence type="ECO:0000313" key="1">
    <source>
        <dbReference type="EMBL" id="CAF1704617.1"/>
    </source>
</evidence>
<proteinExistence type="predicted"/>
<reference evidence="1" key="1">
    <citation type="submission" date="2021-01" db="EMBL/GenBank/DDBJ databases">
        <authorList>
            <consortium name="Genoscope - CEA"/>
            <person name="William W."/>
        </authorList>
    </citation>
    <scope>NUCLEOTIDE SEQUENCE</scope>
</reference>
<accession>A0A816ICP4</accession>
<protein>
    <submittedName>
        <fullName evidence="1">(rape) hypothetical protein</fullName>
    </submittedName>
</protein>
<sequence length="72" mass="7518">MCIISEVICVYGGCVLMASEVEVAMGYGVGRGYRSGNGMALDLEKKLALVEAVALEKELAGGEVQVHGNTKV</sequence>
<organism evidence="1">
    <name type="scientific">Brassica napus</name>
    <name type="common">Rape</name>
    <dbReference type="NCBI Taxonomy" id="3708"/>
    <lineage>
        <taxon>Eukaryota</taxon>
        <taxon>Viridiplantae</taxon>
        <taxon>Streptophyta</taxon>
        <taxon>Embryophyta</taxon>
        <taxon>Tracheophyta</taxon>
        <taxon>Spermatophyta</taxon>
        <taxon>Magnoliopsida</taxon>
        <taxon>eudicotyledons</taxon>
        <taxon>Gunneridae</taxon>
        <taxon>Pentapetalae</taxon>
        <taxon>rosids</taxon>
        <taxon>malvids</taxon>
        <taxon>Brassicales</taxon>
        <taxon>Brassicaceae</taxon>
        <taxon>Brassiceae</taxon>
        <taxon>Brassica</taxon>
    </lineage>
</organism>
<dbReference type="Proteomes" id="UP001295469">
    <property type="component" value="Chromosome C03"/>
</dbReference>
<dbReference type="AlphaFoldDB" id="A0A816ICP4"/>